<dbReference type="PROSITE" id="PS51304">
    <property type="entry name" value="GALECTIN"/>
    <property type="match status" value="1"/>
</dbReference>
<name>A0A0R3X1W4_HYDTA</name>
<dbReference type="SUPFAM" id="SSF49899">
    <property type="entry name" value="Concanavalin A-like lectins/glucanases"/>
    <property type="match status" value="1"/>
</dbReference>
<evidence type="ECO:0000313" key="4">
    <source>
        <dbReference type="Proteomes" id="UP000274429"/>
    </source>
</evidence>
<reference evidence="3 4" key="2">
    <citation type="submission" date="2018-11" db="EMBL/GenBank/DDBJ databases">
        <authorList>
            <consortium name="Pathogen Informatics"/>
        </authorList>
    </citation>
    <scope>NUCLEOTIDE SEQUENCE [LARGE SCALE GENOMIC DNA]</scope>
</reference>
<dbReference type="GO" id="GO:0030246">
    <property type="term" value="F:carbohydrate binding"/>
    <property type="evidence" value="ECO:0007669"/>
    <property type="project" value="UniProtKB-KW"/>
</dbReference>
<evidence type="ECO:0000259" key="2">
    <source>
        <dbReference type="PROSITE" id="PS51304"/>
    </source>
</evidence>
<dbReference type="InterPro" id="IPR013320">
    <property type="entry name" value="ConA-like_dom_sf"/>
</dbReference>
<reference evidence="5" key="1">
    <citation type="submission" date="2017-02" db="UniProtKB">
        <authorList>
            <consortium name="WormBaseParasite"/>
        </authorList>
    </citation>
    <scope>IDENTIFICATION</scope>
</reference>
<dbReference type="AlphaFoldDB" id="A0A0R3X1W4"/>
<dbReference type="Gene3D" id="2.60.120.200">
    <property type="match status" value="1"/>
</dbReference>
<evidence type="ECO:0000256" key="1">
    <source>
        <dbReference type="ARBA" id="ARBA00022734"/>
    </source>
</evidence>
<sequence length="431" mass="47329">MGISFEFPTPLDVGHTIAVIGEVGKTRFVLKLVSDFKVFDPDLPLPPSASSSMSESPVQVPVSETTPLEVILDTNGEWEVCGSTPETSSNASGFNAARNGFRTGELFTCKICVKKDYFEVYLNGQCLSLSEHMIPVGWVQSVVIEGDCRIGRMLYGDAAAVEKSTRRSLNSISPASETSRIPTPPNIEEATVIECLVRTPDIEADLDLTKPLLSPSESSPERNSNHTDIEWDQQPSAASDFMHTPISSSLTNLHRAASYQLVFDVSDNEDEDTIEEPTLNRASSCFSLTTPNPDIIHRPSFLISPKPVPQRHRYLHQLLPLRNEFGRLKPPRLLSVSNSVETSRPPAKPLIARTGFAIKVSHPAIQVDAKSTLPHPLSMSTSSSSISRPTRDFLTVNDQRPSRLPSGIPVHVKKVSSSSELRRRSIPLSIR</sequence>
<dbReference type="Proteomes" id="UP000274429">
    <property type="component" value="Unassembled WGS sequence"/>
</dbReference>
<dbReference type="OrthoDB" id="6256966at2759"/>
<protein>
    <submittedName>
        <fullName evidence="5">Galectin</fullName>
    </submittedName>
</protein>
<gene>
    <name evidence="3" type="ORF">TTAC_LOCUS7215</name>
</gene>
<evidence type="ECO:0000313" key="5">
    <source>
        <dbReference type="WBParaSite" id="TTAC_0000723001-mRNA-1"/>
    </source>
</evidence>
<proteinExistence type="predicted"/>
<dbReference type="InterPro" id="IPR001079">
    <property type="entry name" value="Galectin_CRD"/>
</dbReference>
<keyword evidence="4" id="KW-1185">Reference proteome</keyword>
<accession>A0A0R3X1W4</accession>
<evidence type="ECO:0000313" key="3">
    <source>
        <dbReference type="EMBL" id="VDM31559.1"/>
    </source>
</evidence>
<organism evidence="5">
    <name type="scientific">Hydatigena taeniaeformis</name>
    <name type="common">Feline tapeworm</name>
    <name type="synonym">Taenia taeniaeformis</name>
    <dbReference type="NCBI Taxonomy" id="6205"/>
    <lineage>
        <taxon>Eukaryota</taxon>
        <taxon>Metazoa</taxon>
        <taxon>Spiralia</taxon>
        <taxon>Lophotrochozoa</taxon>
        <taxon>Platyhelminthes</taxon>
        <taxon>Cestoda</taxon>
        <taxon>Eucestoda</taxon>
        <taxon>Cyclophyllidea</taxon>
        <taxon>Taeniidae</taxon>
        <taxon>Hydatigera</taxon>
    </lineage>
</organism>
<dbReference type="WBParaSite" id="TTAC_0000723001-mRNA-1">
    <property type="protein sequence ID" value="TTAC_0000723001-mRNA-1"/>
    <property type="gene ID" value="TTAC_0000723001"/>
</dbReference>
<dbReference type="EMBL" id="UYWX01020354">
    <property type="protein sequence ID" value="VDM31559.1"/>
    <property type="molecule type" value="Genomic_DNA"/>
</dbReference>
<feature type="domain" description="Galectin" evidence="2">
    <location>
        <begin position="3"/>
        <end position="156"/>
    </location>
</feature>
<keyword evidence="1" id="KW-0430">Lectin</keyword>